<keyword evidence="1 3" id="KW-0210">Decarboxylase</keyword>
<dbReference type="GO" id="GO:0019748">
    <property type="term" value="P:secondary metabolic process"/>
    <property type="evidence" value="ECO:0007669"/>
    <property type="project" value="TreeGrafter"/>
</dbReference>
<feature type="domain" description="Amidohydrolase-related" evidence="4">
    <location>
        <begin position="45"/>
        <end position="297"/>
    </location>
</feature>
<dbReference type="PANTHER" id="PTHR21240:SF31">
    <property type="entry name" value="AMIDOHYDROLASE FAMILY PROTEIN (AFU_ORTHOLOGUE AFUA_7G05840)"/>
    <property type="match status" value="1"/>
</dbReference>
<dbReference type="Gene3D" id="3.20.20.140">
    <property type="entry name" value="Metal-dependent hydrolases"/>
    <property type="match status" value="1"/>
</dbReference>
<dbReference type="EMBL" id="KZ613937">
    <property type="protein sequence ID" value="PMD49006.1"/>
    <property type="molecule type" value="Genomic_DNA"/>
</dbReference>
<reference evidence="5 6" key="1">
    <citation type="submission" date="2016-04" db="EMBL/GenBank/DDBJ databases">
        <title>A degradative enzymes factory behind the ericoid mycorrhizal symbiosis.</title>
        <authorList>
            <consortium name="DOE Joint Genome Institute"/>
            <person name="Martino E."/>
            <person name="Morin E."/>
            <person name="Grelet G."/>
            <person name="Kuo A."/>
            <person name="Kohler A."/>
            <person name="Daghino S."/>
            <person name="Barry K."/>
            <person name="Choi C."/>
            <person name="Cichocki N."/>
            <person name="Clum A."/>
            <person name="Copeland A."/>
            <person name="Hainaut M."/>
            <person name="Haridas S."/>
            <person name="Labutti K."/>
            <person name="Lindquist E."/>
            <person name="Lipzen A."/>
            <person name="Khouja H.-R."/>
            <person name="Murat C."/>
            <person name="Ohm R."/>
            <person name="Olson A."/>
            <person name="Spatafora J."/>
            <person name="Veneault-Fourrey C."/>
            <person name="Henrissat B."/>
            <person name="Grigoriev I."/>
            <person name="Martin F."/>
            <person name="Perotto S."/>
        </authorList>
    </citation>
    <scope>NUCLEOTIDE SEQUENCE [LARGE SCALE GENOMIC DNA]</scope>
    <source>
        <strain evidence="5 6">F</strain>
    </source>
</reference>
<dbReference type="InterPro" id="IPR032465">
    <property type="entry name" value="ACMSD"/>
</dbReference>
<sequence>MLGKIALEECWTIPEALENNDPGKFVATGTGDRLTNELLDIHDMRLHQMDENGVDFMVLSFVSAGCQGISDPAKAEALAILANDKLEEEVMKNPTRFAAFAAVSMHDPKQAAEELTRCMTKKKGFVGVLLNDFQSSGPDGNTMLFFDQPEYDPFWKAANDLKAPVYLHPRISSSLIHDQMWKGRPWLDFSALGYADRLNMHILGIITNGVLDRFPHVKLIFGHMGEHIPYDIYRIDHKLDRARFPKMPMRKDKLVRDYFGDQVFITTSGHFSTPALICAMGEIGSQSIMFSIDYPFESIPNACAWNNVLKVLPRLTEAPHNLKTMTPVECQVGGLREGKVTYGMYNEDWSRRLVKQ</sequence>
<evidence type="ECO:0000313" key="5">
    <source>
        <dbReference type="EMBL" id="PMD49006.1"/>
    </source>
</evidence>
<evidence type="ECO:0000256" key="3">
    <source>
        <dbReference type="RuleBase" id="RU366045"/>
    </source>
</evidence>
<comment type="similarity">
    <text evidence="3">Belongs to the metallo-dependent hydrolases superfamily.</text>
</comment>
<evidence type="ECO:0000313" key="6">
    <source>
        <dbReference type="Proteomes" id="UP000235786"/>
    </source>
</evidence>
<name>A0A2J6SE19_HYAVF</name>
<evidence type="ECO:0000256" key="1">
    <source>
        <dbReference type="ARBA" id="ARBA00022793"/>
    </source>
</evidence>
<organism evidence="5 6">
    <name type="scientific">Hyaloscypha variabilis (strain UAMH 11265 / GT02V1 / F)</name>
    <name type="common">Meliniomyces variabilis</name>
    <dbReference type="NCBI Taxonomy" id="1149755"/>
    <lineage>
        <taxon>Eukaryota</taxon>
        <taxon>Fungi</taxon>
        <taxon>Dikarya</taxon>
        <taxon>Ascomycota</taxon>
        <taxon>Pezizomycotina</taxon>
        <taxon>Leotiomycetes</taxon>
        <taxon>Helotiales</taxon>
        <taxon>Hyaloscyphaceae</taxon>
        <taxon>Hyaloscypha</taxon>
        <taxon>Hyaloscypha variabilis</taxon>
    </lineage>
</organism>
<dbReference type="InterPro" id="IPR032466">
    <property type="entry name" value="Metal_Hydrolase"/>
</dbReference>
<dbReference type="OrthoDB" id="432010at2759"/>
<dbReference type="InterPro" id="IPR006680">
    <property type="entry name" value="Amidohydro-rel"/>
</dbReference>
<evidence type="ECO:0000256" key="2">
    <source>
        <dbReference type="ARBA" id="ARBA00023239"/>
    </source>
</evidence>
<dbReference type="Pfam" id="PF04909">
    <property type="entry name" value="Amidohydro_2"/>
    <property type="match status" value="1"/>
</dbReference>
<dbReference type="GO" id="GO:0005829">
    <property type="term" value="C:cytosol"/>
    <property type="evidence" value="ECO:0007669"/>
    <property type="project" value="TreeGrafter"/>
</dbReference>
<accession>A0A2J6SE19</accession>
<dbReference type="STRING" id="1149755.A0A2J6SE19"/>
<evidence type="ECO:0000259" key="4">
    <source>
        <dbReference type="Pfam" id="PF04909"/>
    </source>
</evidence>
<dbReference type="PANTHER" id="PTHR21240">
    <property type="entry name" value="2-AMINO-3-CARBOXYLMUCONATE-6-SEMIALDEHYDE DECARBOXYLASE"/>
    <property type="match status" value="1"/>
</dbReference>
<protein>
    <recommendedName>
        <fullName evidence="4">Amidohydrolase-related domain-containing protein</fullName>
    </recommendedName>
</protein>
<dbReference type="GO" id="GO:0016831">
    <property type="term" value="F:carboxy-lyase activity"/>
    <property type="evidence" value="ECO:0007669"/>
    <property type="project" value="UniProtKB-KW"/>
</dbReference>
<keyword evidence="6" id="KW-1185">Reference proteome</keyword>
<dbReference type="Proteomes" id="UP000235786">
    <property type="component" value="Unassembled WGS sequence"/>
</dbReference>
<proteinExistence type="inferred from homology"/>
<dbReference type="AlphaFoldDB" id="A0A2J6SE19"/>
<keyword evidence="2 3" id="KW-0456">Lyase</keyword>
<gene>
    <name evidence="5" type="ORF">L207DRAFT_540046</name>
</gene>
<dbReference type="SUPFAM" id="SSF51556">
    <property type="entry name" value="Metallo-dependent hydrolases"/>
    <property type="match status" value="1"/>
</dbReference>
<dbReference type="GO" id="GO:0016787">
    <property type="term" value="F:hydrolase activity"/>
    <property type="evidence" value="ECO:0007669"/>
    <property type="project" value="InterPro"/>
</dbReference>